<organism evidence="2 3">
    <name type="scientific">Pseudanabaena frigida</name>
    <dbReference type="NCBI Taxonomy" id="945775"/>
    <lineage>
        <taxon>Bacteria</taxon>
        <taxon>Bacillati</taxon>
        <taxon>Cyanobacteriota</taxon>
        <taxon>Cyanophyceae</taxon>
        <taxon>Pseudanabaenales</taxon>
        <taxon>Pseudanabaenaceae</taxon>
        <taxon>Pseudanabaena</taxon>
    </lineage>
</organism>
<dbReference type="Proteomes" id="UP000249467">
    <property type="component" value="Unassembled WGS sequence"/>
</dbReference>
<proteinExistence type="predicted"/>
<keyword evidence="1" id="KW-0472">Membrane</keyword>
<comment type="caution">
    <text evidence="2">The sequence shown here is derived from an EMBL/GenBank/DDBJ whole genome shotgun (WGS) entry which is preliminary data.</text>
</comment>
<dbReference type="AlphaFoldDB" id="A0A2W4VR84"/>
<keyword evidence="1" id="KW-1133">Transmembrane helix</keyword>
<protein>
    <submittedName>
        <fullName evidence="2">Uncharacterized protein</fullName>
    </submittedName>
</protein>
<evidence type="ECO:0000313" key="3">
    <source>
        <dbReference type="Proteomes" id="UP000249467"/>
    </source>
</evidence>
<accession>A0A2W4VR84</accession>
<reference evidence="2 3" key="2">
    <citation type="submission" date="2018-06" db="EMBL/GenBank/DDBJ databases">
        <title>Metagenomic assembly of (sub)arctic Cyanobacteria and their associated microbiome from non-axenic cultures.</title>
        <authorList>
            <person name="Baurain D."/>
        </authorList>
    </citation>
    <scope>NUCLEOTIDE SEQUENCE [LARGE SCALE GENOMIC DNA]</scope>
    <source>
        <strain evidence="2">ULC066bin1</strain>
    </source>
</reference>
<feature type="transmembrane region" description="Helical" evidence="1">
    <location>
        <begin position="38"/>
        <end position="56"/>
    </location>
</feature>
<evidence type="ECO:0000313" key="2">
    <source>
        <dbReference type="EMBL" id="PZO35334.1"/>
    </source>
</evidence>
<name>A0A2W4VR84_9CYAN</name>
<gene>
    <name evidence="2" type="ORF">DCF19_24160</name>
</gene>
<sequence length="133" mass="14804">MQKVFAGLLFSIGFVFLTVTVASVTTKNPTEKDKSAALGGIILGVPPFAGGAWIIWRLKKKQEELGKENNRELETTFLQLIQANKGEVTAINFAITTKLSLEESKQYLDKKATELNANFNVDEDGRISYQFFI</sequence>
<dbReference type="EMBL" id="QBML01000063">
    <property type="protein sequence ID" value="PZO35334.1"/>
    <property type="molecule type" value="Genomic_DNA"/>
</dbReference>
<evidence type="ECO:0000256" key="1">
    <source>
        <dbReference type="SAM" id="Phobius"/>
    </source>
</evidence>
<reference evidence="2 3" key="1">
    <citation type="submission" date="2018-04" db="EMBL/GenBank/DDBJ databases">
        <authorList>
            <person name="Go L.Y."/>
            <person name="Mitchell J.A."/>
        </authorList>
    </citation>
    <scope>NUCLEOTIDE SEQUENCE [LARGE SCALE GENOMIC DNA]</scope>
    <source>
        <strain evidence="2">ULC066bin1</strain>
    </source>
</reference>
<keyword evidence="1" id="KW-0812">Transmembrane</keyword>